<evidence type="ECO:0000313" key="4">
    <source>
        <dbReference type="EMBL" id="QKD46132.1"/>
    </source>
</evidence>
<gene>
    <name evidence="4" type="ORF">HF896_22055</name>
</gene>
<evidence type="ECO:0000256" key="1">
    <source>
        <dbReference type="SAM" id="MobiDB-lite"/>
    </source>
</evidence>
<feature type="compositionally biased region" description="Basic and acidic residues" evidence="1">
    <location>
        <begin position="87"/>
        <end position="102"/>
    </location>
</feature>
<dbReference type="EMBL" id="CP051298">
    <property type="protein sequence ID" value="QKD46132.1"/>
    <property type="molecule type" value="Genomic_DNA"/>
</dbReference>
<name>A0A858ZZK5_9BURK</name>
<accession>A0A858ZZK5</accession>
<evidence type="ECO:0000259" key="3">
    <source>
        <dbReference type="Pfam" id="PF13670"/>
    </source>
</evidence>
<evidence type="ECO:0000313" key="5">
    <source>
        <dbReference type="Proteomes" id="UP000500755"/>
    </source>
</evidence>
<dbReference type="Proteomes" id="UP000500755">
    <property type="component" value="Chromosome"/>
</dbReference>
<feature type="region of interest" description="Disordered" evidence="1">
    <location>
        <begin position="87"/>
        <end position="122"/>
    </location>
</feature>
<protein>
    <submittedName>
        <fullName evidence="4">PepSY domain-containing protein</fullName>
    </submittedName>
</protein>
<evidence type="ECO:0000256" key="2">
    <source>
        <dbReference type="SAM" id="SignalP"/>
    </source>
</evidence>
<proteinExistence type="predicted"/>
<dbReference type="InterPro" id="IPR025711">
    <property type="entry name" value="PepSY"/>
</dbReference>
<organism evidence="4 5">
    <name type="scientific">Alicycliphilus denitrificans</name>
    <dbReference type="NCBI Taxonomy" id="179636"/>
    <lineage>
        <taxon>Bacteria</taxon>
        <taxon>Pseudomonadati</taxon>
        <taxon>Pseudomonadota</taxon>
        <taxon>Betaproteobacteria</taxon>
        <taxon>Burkholderiales</taxon>
        <taxon>Comamonadaceae</taxon>
        <taxon>Alicycliphilus</taxon>
    </lineage>
</organism>
<feature type="chain" id="PRO_5032812434" evidence="2">
    <location>
        <begin position="23"/>
        <end position="122"/>
    </location>
</feature>
<keyword evidence="2" id="KW-0732">Signal</keyword>
<feature type="domain" description="PepSY" evidence="3">
    <location>
        <begin position="9"/>
        <end position="87"/>
    </location>
</feature>
<dbReference type="Pfam" id="PF13670">
    <property type="entry name" value="PepSY_2"/>
    <property type="match status" value="1"/>
</dbReference>
<dbReference type="AlphaFoldDB" id="A0A858ZZK5"/>
<feature type="signal peptide" evidence="2">
    <location>
        <begin position="1"/>
        <end position="22"/>
    </location>
</feature>
<dbReference type="OMA" id="VAMADWQ"/>
<sequence>MKSLIPCLFALSLGTTASPALADDDCDAPVGRWQPRDAVLQHAARQGWQVQRLKIDDGCYEIRGQDAQGRAFKARLDPETLRVVKMKWRDRDHERHRERTRGQDAAPAAPPALGTTPRGQTE</sequence>
<reference evidence="4 5" key="1">
    <citation type="submission" date="2020-05" db="EMBL/GenBank/DDBJ databases">
        <title>Complete genome sequence of Alicycliphilus denitrificans DP3.</title>
        <authorList>
            <person name="Chen X."/>
        </authorList>
    </citation>
    <scope>NUCLEOTIDE SEQUENCE [LARGE SCALE GENOMIC DNA]</scope>
    <source>
        <strain evidence="4 5">DP3</strain>
    </source>
</reference>
<dbReference type="RefSeq" id="WP_013521073.1">
    <property type="nucleotide sequence ID" value="NZ_CP051298.1"/>
</dbReference>